<feature type="domain" description="Flap endonuclease GEN chromatin organization modifier" evidence="11">
    <location>
        <begin position="169"/>
        <end position="221"/>
    </location>
</feature>
<dbReference type="WBParaSite" id="SBAD_0001201801-mRNA-1">
    <property type="protein sequence ID" value="SBAD_0001201801-mRNA-1"/>
    <property type="gene ID" value="SBAD_0001201801"/>
</dbReference>
<reference evidence="14" key="1">
    <citation type="submission" date="2016-06" db="UniProtKB">
        <authorList>
            <consortium name="WormBaseParasite"/>
        </authorList>
    </citation>
    <scope>IDENTIFICATION</scope>
</reference>
<dbReference type="InterPro" id="IPR008918">
    <property type="entry name" value="HhH2"/>
</dbReference>
<dbReference type="GO" id="GO:0017108">
    <property type="term" value="F:5'-flap endonuclease activity"/>
    <property type="evidence" value="ECO:0007669"/>
    <property type="project" value="TreeGrafter"/>
</dbReference>
<dbReference type="SMART" id="SM00279">
    <property type="entry name" value="HhH2"/>
    <property type="match status" value="1"/>
</dbReference>
<evidence type="ECO:0000256" key="1">
    <source>
        <dbReference type="ARBA" id="ARBA00001946"/>
    </source>
</evidence>
<dbReference type="SUPFAM" id="SSF47807">
    <property type="entry name" value="5' to 3' exonuclease, C-terminal subdomain"/>
    <property type="match status" value="1"/>
</dbReference>
<sequence>MRRIKKNLNLSRMKMIAFALLAGCDYCPEGVPSIGKEKAFQYLRELPDDVDILKRLRNIATLKEENASDGELNETTSKFEKLIASHIKMLKNFPDKAIIDEFLRPRTCPNVEIGSWYMPSFRSFHSFMIRKAQWTSEYIISKIFPLITFWYLNYGTKLGLFIGEQPKIKGIFRQRVRNGVPCYEVQWERLDEDVWTQKEFYLTIEEKETIDKTFPHLRLAYLERVEHAKAERKIQVEFDIMHSRAKKDR</sequence>
<dbReference type="GO" id="GO:0000400">
    <property type="term" value="F:four-way junction DNA binding"/>
    <property type="evidence" value="ECO:0007669"/>
    <property type="project" value="TreeGrafter"/>
</dbReference>
<keyword evidence="10" id="KW-0732">Signal</keyword>
<evidence type="ECO:0000256" key="8">
    <source>
        <dbReference type="ARBA" id="ARBA00023204"/>
    </source>
</evidence>
<evidence type="ECO:0000256" key="10">
    <source>
        <dbReference type="SAM" id="SignalP"/>
    </source>
</evidence>
<organism evidence="14">
    <name type="scientific">Soboliphyme baturini</name>
    <dbReference type="NCBI Taxonomy" id="241478"/>
    <lineage>
        <taxon>Eukaryota</taxon>
        <taxon>Metazoa</taxon>
        <taxon>Ecdysozoa</taxon>
        <taxon>Nematoda</taxon>
        <taxon>Enoplea</taxon>
        <taxon>Dorylaimia</taxon>
        <taxon>Dioctophymatida</taxon>
        <taxon>Dioctophymatoidea</taxon>
        <taxon>Soboliphymatidae</taxon>
        <taxon>Soboliphyme</taxon>
    </lineage>
</organism>
<dbReference type="InterPro" id="IPR041012">
    <property type="entry name" value="GEN_chromo"/>
</dbReference>
<protein>
    <submittedName>
        <fullName evidence="14">Chromo_2 domain-containing protein</fullName>
    </submittedName>
</protein>
<dbReference type="PANTHER" id="PTHR11081">
    <property type="entry name" value="FLAP ENDONUCLEASE FAMILY MEMBER"/>
    <property type="match status" value="1"/>
</dbReference>
<accession>A0A183J6Y3</accession>
<dbReference type="GO" id="GO:0008821">
    <property type="term" value="F:crossover junction DNA endonuclease activity"/>
    <property type="evidence" value="ECO:0007669"/>
    <property type="project" value="UniProtKB-ARBA"/>
</dbReference>
<dbReference type="Pfam" id="PF18704">
    <property type="entry name" value="Chromo_2"/>
    <property type="match status" value="1"/>
</dbReference>
<dbReference type="PANTHER" id="PTHR11081:SF70">
    <property type="entry name" value="FLAP ENDONUCLEASE GEN HOMOLOG 1"/>
    <property type="match status" value="1"/>
</dbReference>
<evidence type="ECO:0000313" key="14">
    <source>
        <dbReference type="WBParaSite" id="SBAD_0001201801-mRNA-1"/>
    </source>
</evidence>
<evidence type="ECO:0000313" key="12">
    <source>
        <dbReference type="EMBL" id="VDP41639.1"/>
    </source>
</evidence>
<keyword evidence="4" id="KW-0255">Endonuclease</keyword>
<evidence type="ECO:0000256" key="5">
    <source>
        <dbReference type="ARBA" id="ARBA00022763"/>
    </source>
</evidence>
<name>A0A183J6Y3_9BILA</name>
<comment type="similarity">
    <text evidence="9">Belongs to the XPG/RAD2 endonuclease family. GEN subfamily.</text>
</comment>
<dbReference type="InterPro" id="IPR006084">
    <property type="entry name" value="XPG/Rad2"/>
</dbReference>
<evidence type="ECO:0000313" key="13">
    <source>
        <dbReference type="Proteomes" id="UP000270296"/>
    </source>
</evidence>
<keyword evidence="2" id="KW-0540">Nuclease</keyword>
<keyword evidence="8" id="KW-0234">DNA repair</keyword>
<dbReference type="Proteomes" id="UP000270296">
    <property type="component" value="Unassembled WGS sequence"/>
</dbReference>
<evidence type="ECO:0000256" key="3">
    <source>
        <dbReference type="ARBA" id="ARBA00022723"/>
    </source>
</evidence>
<reference evidence="12 13" key="2">
    <citation type="submission" date="2018-11" db="EMBL/GenBank/DDBJ databases">
        <authorList>
            <consortium name="Pathogen Informatics"/>
        </authorList>
    </citation>
    <scope>NUCLEOTIDE SEQUENCE [LARGE SCALE GENOMIC DNA]</scope>
</reference>
<keyword evidence="6" id="KW-0378">Hydrolase</keyword>
<dbReference type="OrthoDB" id="2959108at2759"/>
<evidence type="ECO:0000256" key="7">
    <source>
        <dbReference type="ARBA" id="ARBA00022842"/>
    </source>
</evidence>
<proteinExistence type="inferred from homology"/>
<evidence type="ECO:0000256" key="2">
    <source>
        <dbReference type="ARBA" id="ARBA00022722"/>
    </source>
</evidence>
<dbReference type="GO" id="GO:0046872">
    <property type="term" value="F:metal ion binding"/>
    <property type="evidence" value="ECO:0007669"/>
    <property type="project" value="UniProtKB-KW"/>
</dbReference>
<gene>
    <name evidence="12" type="ORF">SBAD_LOCUS11631</name>
</gene>
<dbReference type="EMBL" id="UZAM01016069">
    <property type="protein sequence ID" value="VDP41639.1"/>
    <property type="molecule type" value="Genomic_DNA"/>
</dbReference>
<keyword evidence="5" id="KW-0227">DNA damage</keyword>
<dbReference type="Gene3D" id="1.10.150.20">
    <property type="entry name" value="5' to 3' exonuclease, C-terminal subdomain"/>
    <property type="match status" value="1"/>
</dbReference>
<feature type="signal peptide" evidence="10">
    <location>
        <begin position="1"/>
        <end position="19"/>
    </location>
</feature>
<feature type="chain" id="PRO_5043140425" evidence="10">
    <location>
        <begin position="20"/>
        <end position="249"/>
    </location>
</feature>
<evidence type="ECO:0000256" key="9">
    <source>
        <dbReference type="ARBA" id="ARBA00038112"/>
    </source>
</evidence>
<keyword evidence="7" id="KW-0460">Magnesium</keyword>
<comment type="cofactor">
    <cofactor evidence="1">
        <name>Mg(2+)</name>
        <dbReference type="ChEBI" id="CHEBI:18420"/>
    </cofactor>
</comment>
<evidence type="ECO:0000256" key="6">
    <source>
        <dbReference type="ARBA" id="ARBA00022801"/>
    </source>
</evidence>
<keyword evidence="13" id="KW-1185">Reference proteome</keyword>
<dbReference type="FunFam" id="1.10.150.20:FF:000030">
    <property type="entry name" value="Flap endonuclease GEN-like 1"/>
    <property type="match status" value="1"/>
</dbReference>
<evidence type="ECO:0000256" key="4">
    <source>
        <dbReference type="ARBA" id="ARBA00022759"/>
    </source>
</evidence>
<evidence type="ECO:0000259" key="11">
    <source>
        <dbReference type="Pfam" id="PF18704"/>
    </source>
</evidence>
<dbReference type="AlphaFoldDB" id="A0A183J6Y3"/>
<dbReference type="GO" id="GO:0006281">
    <property type="term" value="P:DNA repair"/>
    <property type="evidence" value="ECO:0007669"/>
    <property type="project" value="UniProtKB-KW"/>
</dbReference>
<dbReference type="InterPro" id="IPR036279">
    <property type="entry name" value="5-3_exonuclease_C_sf"/>
</dbReference>
<keyword evidence="3" id="KW-0479">Metal-binding</keyword>